<organism evidence="3 4">
    <name type="scientific">Candidatus Mucispirillum faecigallinarum</name>
    <dbReference type="NCBI Taxonomy" id="2838699"/>
    <lineage>
        <taxon>Bacteria</taxon>
        <taxon>Pseudomonadati</taxon>
        <taxon>Deferribacterota</taxon>
        <taxon>Deferribacteres</taxon>
        <taxon>Deferribacterales</taxon>
        <taxon>Mucispirillaceae</taxon>
        <taxon>Mucispirillum</taxon>
    </lineage>
</organism>
<feature type="compositionally biased region" description="Basic and acidic residues" evidence="1">
    <location>
        <begin position="134"/>
        <end position="169"/>
    </location>
</feature>
<accession>A0A9D2GRY6</accession>
<dbReference type="Proteomes" id="UP000824176">
    <property type="component" value="Unassembled WGS sequence"/>
</dbReference>
<keyword evidence="2" id="KW-1133">Transmembrane helix</keyword>
<feature type="region of interest" description="Disordered" evidence="1">
    <location>
        <begin position="133"/>
        <end position="170"/>
    </location>
</feature>
<gene>
    <name evidence="3" type="ORF">H9804_03250</name>
</gene>
<reference evidence="3" key="2">
    <citation type="submission" date="2021-04" db="EMBL/GenBank/DDBJ databases">
        <authorList>
            <person name="Gilroy R."/>
        </authorList>
    </citation>
    <scope>NUCLEOTIDE SEQUENCE</scope>
    <source>
        <strain evidence="3">ChiW4-1371</strain>
    </source>
</reference>
<protein>
    <submittedName>
        <fullName evidence="3">Uncharacterized protein</fullName>
    </submittedName>
</protein>
<comment type="caution">
    <text evidence="3">The sequence shown here is derived from an EMBL/GenBank/DDBJ whole genome shotgun (WGS) entry which is preliminary data.</text>
</comment>
<name>A0A9D2GRY6_9BACT</name>
<evidence type="ECO:0000256" key="2">
    <source>
        <dbReference type="SAM" id="Phobius"/>
    </source>
</evidence>
<sequence>MYSYYDKSLADINKEYLESLKNKPKRVSRKRIDKKVALAAAITLVTGLLVANYLGVFSEKVVEVVEAPPPVDTRTEEEKQGYVQIQIFEFADTPVETIKEPTVQDNNTIPADNTVKQLAQNNIPVKALPVNNYKETEKTTDNKKVDENKKQEVKKEKPVTKPLKQENEKTQAAAPVIKTYSILFENIDEKQYNKVKEISGQNNTKLEVVDAYSNTYSVWKVYEKSDTGSEMFGDNKVNHIEDFLTQNDAVEYAKNRNIDALIKQVGITEKTYTVKLCCSELNEAKQIAQKSNITDRIIKIVRAQ</sequence>
<reference evidence="3" key="1">
    <citation type="journal article" date="2021" name="PeerJ">
        <title>Extensive microbial diversity within the chicken gut microbiome revealed by metagenomics and culture.</title>
        <authorList>
            <person name="Gilroy R."/>
            <person name="Ravi A."/>
            <person name="Getino M."/>
            <person name="Pursley I."/>
            <person name="Horton D.L."/>
            <person name="Alikhan N.F."/>
            <person name="Baker D."/>
            <person name="Gharbi K."/>
            <person name="Hall N."/>
            <person name="Watson M."/>
            <person name="Adriaenssens E.M."/>
            <person name="Foster-Nyarko E."/>
            <person name="Jarju S."/>
            <person name="Secka A."/>
            <person name="Antonio M."/>
            <person name="Oren A."/>
            <person name="Chaudhuri R.R."/>
            <person name="La Ragione R."/>
            <person name="Hildebrand F."/>
            <person name="Pallen M.J."/>
        </authorList>
    </citation>
    <scope>NUCLEOTIDE SEQUENCE</scope>
    <source>
        <strain evidence="3">ChiW4-1371</strain>
    </source>
</reference>
<feature type="transmembrane region" description="Helical" evidence="2">
    <location>
        <begin position="36"/>
        <end position="56"/>
    </location>
</feature>
<dbReference type="AlphaFoldDB" id="A0A9D2GRY6"/>
<keyword evidence="2" id="KW-0472">Membrane</keyword>
<keyword evidence="2" id="KW-0812">Transmembrane</keyword>
<evidence type="ECO:0000256" key="1">
    <source>
        <dbReference type="SAM" id="MobiDB-lite"/>
    </source>
</evidence>
<evidence type="ECO:0000313" key="4">
    <source>
        <dbReference type="Proteomes" id="UP000824176"/>
    </source>
</evidence>
<evidence type="ECO:0000313" key="3">
    <source>
        <dbReference type="EMBL" id="HIZ88938.1"/>
    </source>
</evidence>
<proteinExistence type="predicted"/>
<dbReference type="EMBL" id="DXAQ01000049">
    <property type="protein sequence ID" value="HIZ88938.1"/>
    <property type="molecule type" value="Genomic_DNA"/>
</dbReference>